<feature type="compositionally biased region" description="Pro residues" evidence="6">
    <location>
        <begin position="582"/>
        <end position="593"/>
    </location>
</feature>
<feature type="compositionally biased region" description="Polar residues" evidence="6">
    <location>
        <begin position="483"/>
        <end position="493"/>
    </location>
</feature>
<feature type="compositionally biased region" description="Polar residues" evidence="6">
    <location>
        <begin position="459"/>
        <end position="473"/>
    </location>
</feature>
<evidence type="ECO:0000313" key="9">
    <source>
        <dbReference type="Proteomes" id="UP000887116"/>
    </source>
</evidence>
<feature type="DNA-binding region" description="DM" evidence="5">
    <location>
        <begin position="519"/>
        <end position="566"/>
    </location>
</feature>
<dbReference type="GO" id="GO:0007548">
    <property type="term" value="P:sex differentiation"/>
    <property type="evidence" value="ECO:0007669"/>
    <property type="project" value="TreeGrafter"/>
</dbReference>
<dbReference type="PROSITE" id="PS40000">
    <property type="entry name" value="DM_1"/>
    <property type="match status" value="2"/>
</dbReference>
<dbReference type="SMART" id="SM00301">
    <property type="entry name" value="DM"/>
    <property type="match status" value="2"/>
</dbReference>
<dbReference type="Proteomes" id="UP000887116">
    <property type="component" value="Unassembled WGS sequence"/>
</dbReference>
<feature type="compositionally biased region" description="Polar residues" evidence="6">
    <location>
        <begin position="322"/>
        <end position="337"/>
    </location>
</feature>
<keyword evidence="1 5" id="KW-0479">Metal-binding</keyword>
<name>A0A8X6KND3_TRICU</name>
<keyword evidence="2 5" id="KW-0862">Zinc</keyword>
<dbReference type="InterPro" id="IPR026607">
    <property type="entry name" value="DMRT"/>
</dbReference>
<dbReference type="PANTHER" id="PTHR12322:SF53">
    <property type="entry name" value="DOUBLESEX-MAB RELATED 11E"/>
    <property type="match status" value="1"/>
</dbReference>
<evidence type="ECO:0000256" key="6">
    <source>
        <dbReference type="SAM" id="MobiDB-lite"/>
    </source>
</evidence>
<feature type="DNA-binding region" description="DM" evidence="5">
    <location>
        <begin position="668"/>
        <end position="715"/>
    </location>
</feature>
<evidence type="ECO:0000313" key="8">
    <source>
        <dbReference type="EMBL" id="GFQ81245.1"/>
    </source>
</evidence>
<feature type="domain" description="DM" evidence="7">
    <location>
        <begin position="519"/>
        <end position="566"/>
    </location>
</feature>
<evidence type="ECO:0000256" key="4">
    <source>
        <dbReference type="ARBA" id="ARBA00023242"/>
    </source>
</evidence>
<dbReference type="GO" id="GO:0046872">
    <property type="term" value="F:metal ion binding"/>
    <property type="evidence" value="ECO:0007669"/>
    <property type="project" value="UniProtKB-KW"/>
</dbReference>
<feature type="region of interest" description="Disordered" evidence="6">
    <location>
        <begin position="384"/>
        <end position="404"/>
    </location>
</feature>
<evidence type="ECO:0000256" key="1">
    <source>
        <dbReference type="ARBA" id="ARBA00022723"/>
    </source>
</evidence>
<dbReference type="Gene3D" id="4.10.1040.10">
    <property type="entry name" value="DM DNA-binding domain"/>
    <property type="match status" value="2"/>
</dbReference>
<dbReference type="AlphaFoldDB" id="A0A8X6KND3"/>
<protein>
    <submittedName>
        <fullName evidence="8">Doublesex- and mab-3-related transcription factor 1</fullName>
    </submittedName>
</protein>
<comment type="subcellular location">
    <subcellularLocation>
        <location evidence="5">Nucleus</location>
    </subcellularLocation>
</comment>
<feature type="domain" description="DM" evidence="7">
    <location>
        <begin position="668"/>
        <end position="715"/>
    </location>
</feature>
<comment type="caution">
    <text evidence="8">The sequence shown here is derived from an EMBL/GenBank/DDBJ whole genome shotgun (WGS) entry which is preliminary data.</text>
</comment>
<dbReference type="PROSITE" id="PS50809">
    <property type="entry name" value="DM_2"/>
    <property type="match status" value="2"/>
</dbReference>
<dbReference type="InterPro" id="IPR036407">
    <property type="entry name" value="DM_DNA-bd_sf"/>
</dbReference>
<dbReference type="SUPFAM" id="SSF82927">
    <property type="entry name" value="Cysteine-rich DNA binding domain, (DM domain)"/>
    <property type="match status" value="2"/>
</dbReference>
<organism evidence="8 9">
    <name type="scientific">Trichonephila clavata</name>
    <name type="common">Joro spider</name>
    <name type="synonym">Nephila clavata</name>
    <dbReference type="NCBI Taxonomy" id="2740835"/>
    <lineage>
        <taxon>Eukaryota</taxon>
        <taxon>Metazoa</taxon>
        <taxon>Ecdysozoa</taxon>
        <taxon>Arthropoda</taxon>
        <taxon>Chelicerata</taxon>
        <taxon>Arachnida</taxon>
        <taxon>Araneae</taxon>
        <taxon>Araneomorphae</taxon>
        <taxon>Entelegynae</taxon>
        <taxon>Araneoidea</taxon>
        <taxon>Nephilidae</taxon>
        <taxon>Trichonephila</taxon>
    </lineage>
</organism>
<feature type="region of interest" description="Disordered" evidence="6">
    <location>
        <begin position="211"/>
        <end position="236"/>
    </location>
</feature>
<feature type="region of interest" description="Disordered" evidence="6">
    <location>
        <begin position="566"/>
        <end position="603"/>
    </location>
</feature>
<keyword evidence="9" id="KW-1185">Reference proteome</keyword>
<dbReference type="Pfam" id="PF00751">
    <property type="entry name" value="DM"/>
    <property type="match status" value="2"/>
</dbReference>
<dbReference type="EMBL" id="BMAO01002511">
    <property type="protein sequence ID" value="GFQ81245.1"/>
    <property type="molecule type" value="Genomic_DNA"/>
</dbReference>
<dbReference type="PANTHER" id="PTHR12322">
    <property type="entry name" value="DOUBLESEX AND MAB-3 RELATED TRANSCRIPTION FACTOR DMRT"/>
    <property type="match status" value="1"/>
</dbReference>
<dbReference type="OrthoDB" id="6162476at2759"/>
<dbReference type="InterPro" id="IPR001275">
    <property type="entry name" value="DM_DNA-bd"/>
</dbReference>
<evidence type="ECO:0000256" key="5">
    <source>
        <dbReference type="PROSITE-ProRule" id="PRU00070"/>
    </source>
</evidence>
<keyword evidence="4 5" id="KW-0539">Nucleus</keyword>
<feature type="region of interest" description="Disordered" evidence="6">
    <location>
        <begin position="322"/>
        <end position="345"/>
    </location>
</feature>
<accession>A0A8X6KND3</accession>
<feature type="region of interest" description="Disordered" evidence="6">
    <location>
        <begin position="276"/>
        <end position="296"/>
    </location>
</feature>
<dbReference type="GO" id="GO:0005634">
    <property type="term" value="C:nucleus"/>
    <property type="evidence" value="ECO:0007669"/>
    <property type="project" value="UniProtKB-SubCell"/>
</dbReference>
<dbReference type="FunFam" id="4.10.1040.10:FF:000001">
    <property type="entry name" value="doublesex- and mab-3-related transcription factor 1"/>
    <property type="match status" value="2"/>
</dbReference>
<dbReference type="GO" id="GO:0000981">
    <property type="term" value="F:DNA-binding transcription factor activity, RNA polymerase II-specific"/>
    <property type="evidence" value="ECO:0007669"/>
    <property type="project" value="TreeGrafter"/>
</dbReference>
<evidence type="ECO:0000256" key="2">
    <source>
        <dbReference type="ARBA" id="ARBA00022833"/>
    </source>
</evidence>
<dbReference type="GO" id="GO:0000978">
    <property type="term" value="F:RNA polymerase II cis-regulatory region sequence-specific DNA binding"/>
    <property type="evidence" value="ECO:0007669"/>
    <property type="project" value="TreeGrafter"/>
</dbReference>
<evidence type="ECO:0000259" key="7">
    <source>
        <dbReference type="PROSITE" id="PS50809"/>
    </source>
</evidence>
<gene>
    <name evidence="8" type="primary">dmrt1</name>
    <name evidence="8" type="ORF">TNCT_393751</name>
</gene>
<proteinExistence type="predicted"/>
<feature type="region of interest" description="Disordered" evidence="6">
    <location>
        <begin position="19"/>
        <end position="39"/>
    </location>
</feature>
<sequence length="781" mass="87168">MKSDFVLKGERFNQMIRTRSENFSGSDKRYEEENTPNVAAEEEIDVVGLSPKDDGQAVSNGYGPVSPRYVDAVVVPQGYKPRPILEVPRHVLERPVPVMNGARPIPDGSRYYRPVWNGPPPPVDVPVVMTNEYNISLHPQEHARRARYGKVSVIINAPPEGMSALPSYGVEKHYARLPLDPGMPPERSINAPPQPVKYVRCSNYGNVSECSNASSDNSREVSPYSASYPGVNNQHYPETHPKFVRKYYEDNLPPNKRPLGGYVTVAEAHPLPVEKVIENPPPLKRSDVTNQQYGESPLKNLTDYYDKETAYHFKRQRLNSLPNSSFEKVGNNLSPSSHPDFDRRDCPVVHIVDSPRKDFNPESIQGEKYGINSRLAKEMRLNDSTGGEVTNNLPSSSTSIAKQENSTIKNDYADSAQHEKYAKCSNHGNQSETIETVIEEIDSGSETSSSVTIDGKIPRNTSTRSDSNDSRPFTETVPGVSVGNESSFQTTVPKTEKVSANPGVNNPDPGVPKKRNPKCARCKNHNKVSRLKGHKSRCRYRNCVCDKCSLVLERQIIMAKQVALKRKQEAPPPEPDEEYLDPSPPPPSEPVLLPPKTTQETTHKSIYEEHSHQLEDDDDEDEGVYEDLVSSPFDVNENSSGSSVVLRKVEVEQNPGPTEQKSGKKPKCTRCRNHGVITAVKNHKRYCEFRNCRCDLCILVVERQKVMAKQVALRRALAQDEEMKMTQRTDALPGAADVQPSPSIPSVEPSSSSAFQPIKGKNFFPQSVIICKLVFNKKFET</sequence>
<reference evidence="8" key="1">
    <citation type="submission" date="2020-07" db="EMBL/GenBank/DDBJ databases">
        <title>Multicomponent nature underlies the extraordinary mechanical properties of spider dragline silk.</title>
        <authorList>
            <person name="Kono N."/>
            <person name="Nakamura H."/>
            <person name="Mori M."/>
            <person name="Yoshida Y."/>
            <person name="Ohtoshi R."/>
            <person name="Malay A.D."/>
            <person name="Moran D.A.P."/>
            <person name="Tomita M."/>
            <person name="Numata K."/>
            <person name="Arakawa K."/>
        </authorList>
    </citation>
    <scope>NUCLEOTIDE SEQUENCE</scope>
</reference>
<feature type="compositionally biased region" description="Low complexity" evidence="6">
    <location>
        <begin position="740"/>
        <end position="753"/>
    </location>
</feature>
<evidence type="ECO:0000256" key="3">
    <source>
        <dbReference type="ARBA" id="ARBA00023125"/>
    </source>
</evidence>
<keyword evidence="3 5" id="KW-0238">DNA-binding</keyword>
<feature type="region of interest" description="Disordered" evidence="6">
    <location>
        <begin position="731"/>
        <end position="753"/>
    </location>
</feature>
<feature type="region of interest" description="Disordered" evidence="6">
    <location>
        <begin position="442"/>
        <end position="518"/>
    </location>
</feature>